<sequence>MAPKRRPAPRLAIVEDRHKIIVGLDYGTTYTGVSYVISGESGIEDIQVVNQWPGNSESVFKVPSKIAYAAENEKLQDDRWGFTVTPMHRSYVWTKLLLDSSTQLTEFDDPSLKTFLGSGMMGLPVGKSAKEVCCDFLRGVYAHIVETLTRKYSQEIYDATPVECWITVPAIWSDAAKHATRDAAISAGFGARPMDKVNVITEPEAATLAALKPHISENSLDPIVPGNGVLVCDCGGGTVDVTTYKILSARPKLRFQELCVGIGGKCGSTAIDRNFNKWMIKTFGTKFTDIPEKRRAPSSLFMKSFEAAKRSFTGDGSMDPIEVYGLNMGDPFTYYDGEIINVPWDVIKRCFDPVIKDIIRLVQAQVDHAIQEGQFIHRIILVGGFGDSQYLNMCMKDWSMSQGIKLTCPPQCQAAVAKGAALRGLEGTKPVSRLARRNYGYKCGVPFREGIDPDWTGYINQWSGLKYCKNRLRWVVDYGQTIDENTSATFDLHCAIFDDDPDPVSTYVDLHCCSLVHPPDHTKRNLTERIGQICVEFYRKDIVSAPRRYIATKNGYGTYVKFETKMHMDAEEGILTFTSYTNYGERKQVGQAYIVFNQD</sequence>
<evidence type="ECO:0000256" key="1">
    <source>
        <dbReference type="ARBA" id="ARBA00022741"/>
    </source>
</evidence>
<dbReference type="CDD" id="cd10170">
    <property type="entry name" value="ASKHA_NBD_HSP70"/>
    <property type="match status" value="1"/>
</dbReference>
<protein>
    <recommendedName>
        <fullName evidence="5">Actin-like ATPase domain-containing protein</fullName>
    </recommendedName>
</protein>
<keyword evidence="2" id="KW-0067">ATP-binding</keyword>
<proteinExistence type="predicted"/>
<dbReference type="EMBL" id="JAJVDC020000126">
    <property type="protein sequence ID" value="KAL1622995.1"/>
    <property type="molecule type" value="Genomic_DNA"/>
</dbReference>
<reference evidence="3 4" key="1">
    <citation type="submission" date="2024-02" db="EMBL/GenBank/DDBJ databases">
        <title>De novo assembly and annotation of 12 fungi associated with fruit tree decline syndrome in Ontario, Canada.</title>
        <authorList>
            <person name="Sulman M."/>
            <person name="Ellouze W."/>
            <person name="Ilyukhin E."/>
        </authorList>
    </citation>
    <scope>NUCLEOTIDE SEQUENCE [LARGE SCALE GENOMIC DNA]</scope>
    <source>
        <strain evidence="3 4">M1-105</strain>
    </source>
</reference>
<dbReference type="PRINTS" id="PR00301">
    <property type="entry name" value="HEATSHOCK70"/>
</dbReference>
<name>A0ABR3SK03_9PEZI</name>
<evidence type="ECO:0008006" key="5">
    <source>
        <dbReference type="Google" id="ProtNLM"/>
    </source>
</evidence>
<organism evidence="3 4">
    <name type="scientific">Neofusicoccum ribis</name>
    <dbReference type="NCBI Taxonomy" id="45134"/>
    <lineage>
        <taxon>Eukaryota</taxon>
        <taxon>Fungi</taxon>
        <taxon>Dikarya</taxon>
        <taxon>Ascomycota</taxon>
        <taxon>Pezizomycotina</taxon>
        <taxon>Dothideomycetes</taxon>
        <taxon>Dothideomycetes incertae sedis</taxon>
        <taxon>Botryosphaeriales</taxon>
        <taxon>Botryosphaeriaceae</taxon>
        <taxon>Neofusicoccum</taxon>
    </lineage>
</organism>
<dbReference type="InterPro" id="IPR043129">
    <property type="entry name" value="ATPase_NBD"/>
</dbReference>
<comment type="caution">
    <text evidence="3">The sequence shown here is derived from an EMBL/GenBank/DDBJ whole genome shotgun (WGS) entry which is preliminary data.</text>
</comment>
<dbReference type="Proteomes" id="UP001521116">
    <property type="component" value="Unassembled WGS sequence"/>
</dbReference>
<keyword evidence="1" id="KW-0547">Nucleotide-binding</keyword>
<dbReference type="Pfam" id="PF00012">
    <property type="entry name" value="HSP70"/>
    <property type="match status" value="1"/>
</dbReference>
<dbReference type="InterPro" id="IPR013126">
    <property type="entry name" value="Hsp_70_fam"/>
</dbReference>
<dbReference type="SUPFAM" id="SSF53067">
    <property type="entry name" value="Actin-like ATPase domain"/>
    <property type="match status" value="2"/>
</dbReference>
<accession>A0ABR3SK03</accession>
<gene>
    <name evidence="3" type="ORF">SLS56_008472</name>
</gene>
<keyword evidence="4" id="KW-1185">Reference proteome</keyword>
<evidence type="ECO:0000313" key="4">
    <source>
        <dbReference type="Proteomes" id="UP001521116"/>
    </source>
</evidence>
<dbReference type="PANTHER" id="PTHR14187">
    <property type="entry name" value="ALPHA KINASE/ELONGATION FACTOR 2 KINASE"/>
    <property type="match status" value="1"/>
</dbReference>
<dbReference type="Gene3D" id="3.90.640.10">
    <property type="entry name" value="Actin, Chain A, domain 4"/>
    <property type="match status" value="1"/>
</dbReference>
<evidence type="ECO:0000313" key="3">
    <source>
        <dbReference type="EMBL" id="KAL1622995.1"/>
    </source>
</evidence>
<evidence type="ECO:0000256" key="2">
    <source>
        <dbReference type="ARBA" id="ARBA00022840"/>
    </source>
</evidence>
<dbReference type="Gene3D" id="3.30.420.40">
    <property type="match status" value="2"/>
</dbReference>
<dbReference type="PANTHER" id="PTHR14187:SF81">
    <property type="entry name" value="HSP70 FAMILY PROTEIN (AFU_ORTHOLOGUE AFUA_4G14040)"/>
    <property type="match status" value="1"/>
</dbReference>